<dbReference type="GO" id="GO:0016298">
    <property type="term" value="F:lipase activity"/>
    <property type="evidence" value="ECO:0007669"/>
    <property type="project" value="TreeGrafter"/>
</dbReference>
<dbReference type="EMBL" id="LN733056">
    <property type="protein sequence ID" value="CEP16306.1"/>
    <property type="molecule type" value="Genomic_DNA"/>
</dbReference>
<feature type="compositionally biased region" description="Polar residues" evidence="4">
    <location>
        <begin position="246"/>
        <end position="258"/>
    </location>
</feature>
<evidence type="ECO:0000256" key="1">
    <source>
        <dbReference type="ARBA" id="ARBA00022801"/>
    </source>
</evidence>
<proteinExistence type="predicted"/>
<keyword evidence="2" id="KW-0442">Lipid degradation</keyword>
<dbReference type="OrthoDB" id="438440at2759"/>
<gene>
    <name evidence="5" type="primary">PARPA_10562.1 scaffold 41189</name>
</gene>
<dbReference type="AlphaFoldDB" id="A0A0B7NCN6"/>
<dbReference type="InterPro" id="IPR029058">
    <property type="entry name" value="AB_hydrolase_fold"/>
</dbReference>
<keyword evidence="6" id="KW-1185">Reference proteome</keyword>
<feature type="region of interest" description="Disordered" evidence="4">
    <location>
        <begin position="246"/>
        <end position="266"/>
    </location>
</feature>
<name>A0A0B7NCN6_9FUNG</name>
<sequence length="266" mass="28832">MRIVGIGDIPSVKPNSHHPNRHAFAHPTAVSIQDILLSNYTNNHRPSSVSHSKLHALVHYVTVNHYAEAIVLTCRGTLGLGDVLTDLTCDYKEFTLPADYAVHYDGGHKRTYVAHGDMLEAVQLLAAQGYKKGARKLPSLWPCTLFLDSFAAAPGLSGLTAGRPIHYYIYGSPCVMSLSLSEYCGQGLVTSVIDAFDIVSGLSLGLLKGFKNTAVSLHGESHVTDEISSHIIDHYQQGRKDLAASVSKNKPLTTAATTSHKEEEDQ</sequence>
<evidence type="ECO:0000256" key="3">
    <source>
        <dbReference type="ARBA" id="ARBA00023098"/>
    </source>
</evidence>
<feature type="region of interest" description="Disordered" evidence="4">
    <location>
        <begin position="1"/>
        <end position="20"/>
    </location>
</feature>
<protein>
    <submittedName>
        <fullName evidence="5">Uncharacterized protein</fullName>
    </submittedName>
</protein>
<organism evidence="5 6">
    <name type="scientific">Parasitella parasitica</name>
    <dbReference type="NCBI Taxonomy" id="35722"/>
    <lineage>
        <taxon>Eukaryota</taxon>
        <taxon>Fungi</taxon>
        <taxon>Fungi incertae sedis</taxon>
        <taxon>Mucoromycota</taxon>
        <taxon>Mucoromycotina</taxon>
        <taxon>Mucoromycetes</taxon>
        <taxon>Mucorales</taxon>
        <taxon>Mucorineae</taxon>
        <taxon>Mucoraceae</taxon>
        <taxon>Parasitella</taxon>
    </lineage>
</organism>
<keyword evidence="3" id="KW-0443">Lipid metabolism</keyword>
<dbReference type="Gene3D" id="3.40.50.1820">
    <property type="entry name" value="alpha/beta hydrolase"/>
    <property type="match status" value="1"/>
</dbReference>
<dbReference type="GO" id="GO:0019369">
    <property type="term" value="P:arachidonate metabolic process"/>
    <property type="evidence" value="ECO:0007669"/>
    <property type="project" value="TreeGrafter"/>
</dbReference>
<dbReference type="SUPFAM" id="SSF53474">
    <property type="entry name" value="alpha/beta-Hydrolases"/>
    <property type="match status" value="1"/>
</dbReference>
<reference evidence="5 6" key="1">
    <citation type="submission" date="2014-09" db="EMBL/GenBank/DDBJ databases">
        <authorList>
            <person name="Ellenberger Sabrina"/>
        </authorList>
    </citation>
    <scope>NUCLEOTIDE SEQUENCE [LARGE SCALE GENOMIC DNA]</scope>
    <source>
        <strain evidence="5 6">CBS 412.66</strain>
    </source>
</reference>
<dbReference type="InterPro" id="IPR052214">
    <property type="entry name" value="DAG_Lipase-Related"/>
</dbReference>
<dbReference type="GO" id="GO:0046340">
    <property type="term" value="P:diacylglycerol catabolic process"/>
    <property type="evidence" value="ECO:0007669"/>
    <property type="project" value="TreeGrafter"/>
</dbReference>
<evidence type="ECO:0000256" key="4">
    <source>
        <dbReference type="SAM" id="MobiDB-lite"/>
    </source>
</evidence>
<keyword evidence="1" id="KW-0378">Hydrolase</keyword>
<dbReference type="Proteomes" id="UP000054107">
    <property type="component" value="Unassembled WGS sequence"/>
</dbReference>
<evidence type="ECO:0000256" key="2">
    <source>
        <dbReference type="ARBA" id="ARBA00022963"/>
    </source>
</evidence>
<evidence type="ECO:0000313" key="5">
    <source>
        <dbReference type="EMBL" id="CEP16306.1"/>
    </source>
</evidence>
<accession>A0A0B7NCN6</accession>
<evidence type="ECO:0000313" key="6">
    <source>
        <dbReference type="Proteomes" id="UP000054107"/>
    </source>
</evidence>
<dbReference type="PANTHER" id="PTHR45792:SF7">
    <property type="entry name" value="PUTATIVE (AFU_ORTHOLOGUE AFUA_6G02710)-RELATED"/>
    <property type="match status" value="1"/>
</dbReference>
<dbReference type="PANTHER" id="PTHR45792">
    <property type="entry name" value="DIACYLGLYCEROL LIPASE HOMOLOG-RELATED"/>
    <property type="match status" value="1"/>
</dbReference>